<comment type="caution">
    <text evidence="1">The sequence shown here is derived from an EMBL/GenBank/DDBJ whole genome shotgun (WGS) entry which is preliminary data.</text>
</comment>
<dbReference type="RefSeq" id="WP_129603265.1">
    <property type="nucleotide sequence ID" value="NZ_SBLB01000005.1"/>
</dbReference>
<dbReference type="EMBL" id="SBLB01000005">
    <property type="protein sequence ID" value="RYC68487.1"/>
    <property type="molecule type" value="Genomic_DNA"/>
</dbReference>
<accession>A0A4Q2UGM1</accession>
<name>A0A4Q2UGM1_9BACT</name>
<protein>
    <submittedName>
        <fullName evidence="1">Uncharacterized protein</fullName>
    </submittedName>
</protein>
<evidence type="ECO:0000313" key="1">
    <source>
        <dbReference type="EMBL" id="RYC68487.1"/>
    </source>
</evidence>
<organism evidence="1 2">
    <name type="scientific">Spirosoma sordidisoli</name>
    <dbReference type="NCBI Taxonomy" id="2502893"/>
    <lineage>
        <taxon>Bacteria</taxon>
        <taxon>Pseudomonadati</taxon>
        <taxon>Bacteroidota</taxon>
        <taxon>Cytophagia</taxon>
        <taxon>Cytophagales</taxon>
        <taxon>Cytophagaceae</taxon>
        <taxon>Spirosoma</taxon>
    </lineage>
</organism>
<dbReference type="AlphaFoldDB" id="A0A4Q2UGM1"/>
<proteinExistence type="predicted"/>
<dbReference type="Proteomes" id="UP000290407">
    <property type="component" value="Unassembled WGS sequence"/>
</dbReference>
<sequence>MNTPNYTKSAWLTLGLVLAFVAGWELYWRNQHLPIGYNDDESMWASKRRQVYESSPTRPVLIGSSRIKFDLDQGSWARITGEKPIQLSMDGTSPRPVLTDLGNDPNFKGTVIIDVTEMLFFSPDGSFPEKEAIKRVKAYPTWSLSQQASFQINRLLESGLLFLDDRNLALGPLLNLLPLPARPGTWGGPQFPREFFVVDQDRQSIMTPAFVADTALQNKVKGVWLDVGAHSPPNAVTGPALQAILDATKRSVEQIRARGGQVLFLRTPSDGIMRAAENKLYPREQYWDRLLAYTQTPGIYFEDYPALTRFSCPEWSHLTPADAVQFTEDLIPIVARKTGWPLGEPLSALLGQPIPTCR</sequence>
<gene>
    <name evidence="1" type="ORF">EQG79_19220</name>
</gene>
<reference evidence="1 2" key="1">
    <citation type="submission" date="2019-01" db="EMBL/GenBank/DDBJ databases">
        <title>Spirosoma flava sp. nov., a propanil-degrading bacterium isolated from herbicide-contaminated soil.</title>
        <authorList>
            <person name="Zhang L."/>
            <person name="Jiang J.-D."/>
        </authorList>
    </citation>
    <scope>NUCLEOTIDE SEQUENCE [LARGE SCALE GENOMIC DNA]</scope>
    <source>
        <strain evidence="1 2">TY50</strain>
    </source>
</reference>
<evidence type="ECO:0000313" key="2">
    <source>
        <dbReference type="Proteomes" id="UP000290407"/>
    </source>
</evidence>
<keyword evidence="2" id="KW-1185">Reference proteome</keyword>